<proteinExistence type="predicted"/>
<name>F1YEB7_9ACTN</name>
<dbReference type="OrthoDB" id="4870800at2"/>
<dbReference type="EMBL" id="AEUD01000001">
    <property type="protein sequence ID" value="EGD56750.1"/>
    <property type="molecule type" value="Genomic_DNA"/>
</dbReference>
<organism evidence="2 3">
    <name type="scientific">Gordonia neofelifaecis NRRL B-59395</name>
    <dbReference type="NCBI Taxonomy" id="644548"/>
    <lineage>
        <taxon>Bacteria</taxon>
        <taxon>Bacillati</taxon>
        <taxon>Actinomycetota</taxon>
        <taxon>Actinomycetes</taxon>
        <taxon>Mycobacteriales</taxon>
        <taxon>Gordoniaceae</taxon>
        <taxon>Gordonia</taxon>
    </lineage>
</organism>
<dbReference type="RefSeq" id="WP_009677315.1">
    <property type="nucleotide sequence ID" value="NZ_AEUD01000001.1"/>
</dbReference>
<reference evidence="2 3" key="1">
    <citation type="journal article" date="2011" name="J. Bacteriol.">
        <title>Draft Genome Sequence of Gordonia neofelifaecis NRRL B-59395, a Cholesterol-Degrading Actinomycete.</title>
        <authorList>
            <person name="Ge F."/>
            <person name="Li W."/>
            <person name="Chen G."/>
            <person name="Liu Y."/>
            <person name="Zhang G."/>
            <person name="Yong B."/>
            <person name="Wang Q."/>
            <person name="Wang N."/>
            <person name="Huang Z."/>
            <person name="Li W."/>
            <person name="Wang J."/>
            <person name="Wu C."/>
            <person name="Xie Q."/>
            <person name="Liu G."/>
        </authorList>
    </citation>
    <scope>NUCLEOTIDE SEQUENCE [LARGE SCALE GENOMIC DNA]</scope>
    <source>
        <strain evidence="2 3">NRRL B-59395</strain>
    </source>
</reference>
<keyword evidence="3" id="KW-1185">Reference proteome</keyword>
<dbReference type="NCBIfam" id="TIGR01764">
    <property type="entry name" value="excise"/>
    <property type="match status" value="1"/>
</dbReference>
<evidence type="ECO:0000313" key="2">
    <source>
        <dbReference type="EMBL" id="EGD56750.1"/>
    </source>
</evidence>
<dbReference type="STRING" id="644548.SCNU_00190"/>
<dbReference type="AlphaFoldDB" id="F1YEB7"/>
<dbReference type="Proteomes" id="UP000035065">
    <property type="component" value="Unassembled WGS sequence"/>
</dbReference>
<evidence type="ECO:0000313" key="3">
    <source>
        <dbReference type="Proteomes" id="UP000035065"/>
    </source>
</evidence>
<dbReference type="InterPro" id="IPR041657">
    <property type="entry name" value="HTH_17"/>
</dbReference>
<dbReference type="Pfam" id="PF12728">
    <property type="entry name" value="HTH_17"/>
    <property type="match status" value="1"/>
</dbReference>
<sequence length="73" mass="8340">MDQSPTIHELRNRARPFSVAEYADLFGIRPQEVYRKIRRGDLPVLRVGRTIRIPMRTVLEMIGEPPHDGDGAA</sequence>
<gene>
    <name evidence="2" type="ORF">SCNU_00190</name>
</gene>
<protein>
    <recommendedName>
        <fullName evidence="1">Helix-turn-helix domain-containing protein</fullName>
    </recommendedName>
</protein>
<dbReference type="GO" id="GO:0003677">
    <property type="term" value="F:DNA binding"/>
    <property type="evidence" value="ECO:0007669"/>
    <property type="project" value="InterPro"/>
</dbReference>
<comment type="caution">
    <text evidence="2">The sequence shown here is derived from an EMBL/GenBank/DDBJ whole genome shotgun (WGS) entry which is preliminary data.</text>
</comment>
<accession>F1YEB7</accession>
<evidence type="ECO:0000259" key="1">
    <source>
        <dbReference type="Pfam" id="PF12728"/>
    </source>
</evidence>
<dbReference type="InterPro" id="IPR010093">
    <property type="entry name" value="SinI_DNA-bd"/>
</dbReference>
<feature type="domain" description="Helix-turn-helix" evidence="1">
    <location>
        <begin position="17"/>
        <end position="62"/>
    </location>
</feature>